<dbReference type="Proteomes" id="UP000609531">
    <property type="component" value="Unassembled WGS sequence"/>
</dbReference>
<dbReference type="SUPFAM" id="SSF58104">
    <property type="entry name" value="Methyl-accepting chemotaxis protein (MCP) signaling domain"/>
    <property type="match status" value="3"/>
</dbReference>
<keyword evidence="1" id="KW-0472">Membrane</keyword>
<feature type="domain" description="Mce/MlaD" evidence="2">
    <location>
        <begin position="39"/>
        <end position="116"/>
    </location>
</feature>
<accession>A0A934MIZ4</accession>
<evidence type="ECO:0000259" key="2">
    <source>
        <dbReference type="Pfam" id="PF02470"/>
    </source>
</evidence>
<proteinExistence type="predicted"/>
<dbReference type="RefSeq" id="WP_198879994.1">
    <property type="nucleotide sequence ID" value="NZ_JAEKJA010000001.1"/>
</dbReference>
<name>A0A934MIZ4_9HYPH</name>
<dbReference type="InterPro" id="IPR003399">
    <property type="entry name" value="Mce/MlaD"/>
</dbReference>
<protein>
    <submittedName>
        <fullName evidence="3">MCE family protein</fullName>
    </submittedName>
</protein>
<keyword evidence="1" id="KW-0812">Transmembrane</keyword>
<gene>
    <name evidence="3" type="ORF">JCR33_00205</name>
</gene>
<evidence type="ECO:0000313" key="4">
    <source>
        <dbReference type="Proteomes" id="UP000609531"/>
    </source>
</evidence>
<keyword evidence="1" id="KW-1133">Transmembrane helix</keyword>
<sequence length="1620" mass="166184">METRANYVAIGAFVLIVIAGLLGAVWWLYRSSQPGATETVRIVFPEPITGLSNGGSVLFNGIRVGEVVNLHFEPSGGDNVIAIARINPNAPIKTDTVAKLGFQGLTGVAYISLTGGSESAPSLFAEEEEDGKIPTINADTSAFTNVLDTAQSVLARLNTTLEDVNGILSTNRNNVNAVVADARTFANALAQTAPQISGLVSDVADASRALAGAAPHIASVVETANNLLSAIEPQRVETIVTNVETFTAALPGIGEKADTIVGTVNGLVTRLDDAASTIGEAVGAVRNIVDAIDAQAVSEIVTNVASTTKVFSDRATEIGTFVDDVSTIAGDVKSVTGTLASRQDKLGQSIDDASAVVAEAKDALAAAKPAIENAGKLIAAVSPESVTAIVDNVQKVTASLASETDAFRTLITSATQAAEGIDSVATLISSRDELISATLDDAAKLVENLRSASDSAPGLISSAESLLSNADAAVKAVDADAINKVVTSLTTFADALAAQSGNVETITTGLASTIGHADQIAASLAERLPLVESILNDAAATTHSVRTVADRLPAIADELQPAISNVSAALQAIDPAAISAIVNDARTFADARAAESANIQTITTGLTRTIGHADQIAASLAERLPLGESILNDAAATTHRVRPVADRLPAIADELQPAISNVSAALQAIDPAAITAIVNDARTFADALSAESANIQTITTGLTRTIGHADQIAASLAERLPLVESILNDAAATTHSVRTVADRLPAIADERQPAISNVSAALQAIDPAAITAIVNDARTFADALSAESANIQTITTGLTSTIGHADQIAASLAERLPLVESILNDAAATTHSVRTVADRLPAIADELQPAISNVSAALQAIDPAAITAIVNDARTFADALSAESANIQTITTGLTSTIGHADQIAASLAERLPMVESILNDAAATTHSVRTVADRLPAIADELQPAIANVSAALEAIDPTAITAIVDEVRRVAEAIGAQAPKFETIVANVDATASDARAIAASTRGITDELSTRREAIGGMIDDARATVSNARVASDALPGIIDTLRPGIDNAASVLSAIDPEAVRSITTSAQTFMDGLAAQREPLAELIRSANVSLGHVETITTDISGRMPEINAMIDRASAALTSIQSAADQLPGFADTLRPGLQNVADVLASIDQEAVNKIVSDVSAFTDMLAAERETVSSILTRTDSAMARVETITSSFAQRTPQIGAIIDRVEATVTSAQSFADQLPGFADTVRPGLQNLSEVLQAIDPEAISTIVTDVGRLSSTLAAEAPRVSTIISSVETTAHDVEAIAAQVRGELGTLTDGLADARAALADARAFAAQLPTLLSRIEPGLDNVSSAMQAIDPEAISTIIGNVRDVSATLYEARGDIDTVVATAGDVARRVNAVTEAIANRTDEISGIIDNVSNVSHQLVAAAPQIDTVLTSANATLTAIREAVGSVDVTAVNQIISDVRTVASTVGSRAGEIGSAIDSAVAAARDFADELGSNGEGDGAIKEIIDRARRISVNLEVASQKIDGVVDHASDLFNGPVQSLVAGVDSAATSIGDVAAAFAPRAGQIANGLSRFSQSGLDDLRALINQGRSTLGTIESAVSSFNRDPSRVIFGGSDGPRYTPQRR</sequence>
<dbReference type="PANTHER" id="PTHR36698:SF2">
    <property type="entry name" value="MCE_MLAD DOMAIN-CONTAINING PROTEIN"/>
    <property type="match status" value="1"/>
</dbReference>
<evidence type="ECO:0000256" key="1">
    <source>
        <dbReference type="SAM" id="Phobius"/>
    </source>
</evidence>
<evidence type="ECO:0000313" key="3">
    <source>
        <dbReference type="EMBL" id="MBJ3774089.1"/>
    </source>
</evidence>
<feature type="transmembrane region" description="Helical" evidence="1">
    <location>
        <begin position="7"/>
        <end position="29"/>
    </location>
</feature>
<comment type="caution">
    <text evidence="3">The sequence shown here is derived from an EMBL/GenBank/DDBJ whole genome shotgun (WGS) entry which is preliminary data.</text>
</comment>
<reference evidence="3" key="1">
    <citation type="submission" date="2020-12" db="EMBL/GenBank/DDBJ databases">
        <title>Bacterial taxonomy.</title>
        <authorList>
            <person name="Pan X."/>
        </authorList>
    </citation>
    <scope>NUCLEOTIDE SEQUENCE</scope>
    <source>
        <strain evidence="3">B2012</strain>
    </source>
</reference>
<keyword evidence="4" id="KW-1185">Reference proteome</keyword>
<organism evidence="3 4">
    <name type="scientific">Acuticoccus mangrovi</name>
    <dbReference type="NCBI Taxonomy" id="2796142"/>
    <lineage>
        <taxon>Bacteria</taxon>
        <taxon>Pseudomonadati</taxon>
        <taxon>Pseudomonadota</taxon>
        <taxon>Alphaproteobacteria</taxon>
        <taxon>Hyphomicrobiales</taxon>
        <taxon>Amorphaceae</taxon>
        <taxon>Acuticoccus</taxon>
    </lineage>
</organism>
<dbReference type="EMBL" id="JAEKJA010000001">
    <property type="protein sequence ID" value="MBJ3774089.1"/>
    <property type="molecule type" value="Genomic_DNA"/>
</dbReference>
<dbReference type="PANTHER" id="PTHR36698">
    <property type="entry name" value="BLL5892 PROTEIN"/>
    <property type="match status" value="1"/>
</dbReference>
<dbReference type="Pfam" id="PF02470">
    <property type="entry name" value="MlaD"/>
    <property type="match status" value="1"/>
</dbReference>